<organism evidence="1 2">
    <name type="scientific">Arctium lappa</name>
    <name type="common">Greater burdock</name>
    <name type="synonym">Lappa major</name>
    <dbReference type="NCBI Taxonomy" id="4217"/>
    <lineage>
        <taxon>Eukaryota</taxon>
        <taxon>Viridiplantae</taxon>
        <taxon>Streptophyta</taxon>
        <taxon>Embryophyta</taxon>
        <taxon>Tracheophyta</taxon>
        <taxon>Spermatophyta</taxon>
        <taxon>Magnoliopsida</taxon>
        <taxon>eudicotyledons</taxon>
        <taxon>Gunneridae</taxon>
        <taxon>Pentapetalae</taxon>
        <taxon>asterids</taxon>
        <taxon>campanulids</taxon>
        <taxon>Asterales</taxon>
        <taxon>Asteraceae</taxon>
        <taxon>Carduoideae</taxon>
        <taxon>Cardueae</taxon>
        <taxon>Arctiinae</taxon>
        <taxon>Arctium</taxon>
    </lineage>
</organism>
<proteinExistence type="predicted"/>
<sequence>MDPFSLQEKNLTNLVQGYAIYFHRFNWIQASSSDDLPDLVFVLFSDIVRSVTDIERQCSLSCQGRGDCHAQSLVLTSLHNKVDSFPKISTSSMSREFEADFGDDLFPGSERECLNRLNRIVETISQDVSVAKSDIGQLLELLCSATKGDKSGPSWLSSSGRKKKNDKEEETARHIKEDQYSGKADMRDPMDAQKSQMGKEEKSKEEKDEIKMARIKCYHESVIGRYIPSNISSIQINGLKTFFEYPENILLKLNNANGTNRVEKLLWLLTYELSEWAEMMYFIRREKADIEIW</sequence>
<keyword evidence="2" id="KW-1185">Reference proteome</keyword>
<name>A0ACB9FIV9_ARCLA</name>
<reference evidence="1 2" key="2">
    <citation type="journal article" date="2022" name="Mol. Ecol. Resour.">
        <title>The genomes of chicory, endive, great burdock and yacon provide insights into Asteraceae paleo-polyploidization history and plant inulin production.</title>
        <authorList>
            <person name="Fan W."/>
            <person name="Wang S."/>
            <person name="Wang H."/>
            <person name="Wang A."/>
            <person name="Jiang F."/>
            <person name="Liu H."/>
            <person name="Zhao H."/>
            <person name="Xu D."/>
            <person name="Zhang Y."/>
        </authorList>
    </citation>
    <scope>NUCLEOTIDE SEQUENCE [LARGE SCALE GENOMIC DNA]</scope>
    <source>
        <strain evidence="2">cv. Niubang</strain>
    </source>
</reference>
<dbReference type="EMBL" id="CM042047">
    <property type="protein sequence ID" value="KAI3771022.1"/>
    <property type="molecule type" value="Genomic_DNA"/>
</dbReference>
<gene>
    <name evidence="1" type="ORF">L6452_02174</name>
</gene>
<comment type="caution">
    <text evidence="1">The sequence shown here is derived from an EMBL/GenBank/DDBJ whole genome shotgun (WGS) entry which is preliminary data.</text>
</comment>
<accession>A0ACB9FIV9</accession>
<evidence type="ECO:0000313" key="1">
    <source>
        <dbReference type="EMBL" id="KAI3771022.1"/>
    </source>
</evidence>
<dbReference type="Proteomes" id="UP001055879">
    <property type="component" value="Linkage Group LG01"/>
</dbReference>
<evidence type="ECO:0000313" key="2">
    <source>
        <dbReference type="Proteomes" id="UP001055879"/>
    </source>
</evidence>
<reference evidence="2" key="1">
    <citation type="journal article" date="2022" name="Mol. Ecol. Resour.">
        <title>The genomes of chicory, endive, great burdock and yacon provide insights into Asteraceae palaeo-polyploidization history and plant inulin production.</title>
        <authorList>
            <person name="Fan W."/>
            <person name="Wang S."/>
            <person name="Wang H."/>
            <person name="Wang A."/>
            <person name="Jiang F."/>
            <person name="Liu H."/>
            <person name="Zhao H."/>
            <person name="Xu D."/>
            <person name="Zhang Y."/>
        </authorList>
    </citation>
    <scope>NUCLEOTIDE SEQUENCE [LARGE SCALE GENOMIC DNA]</scope>
    <source>
        <strain evidence="2">cv. Niubang</strain>
    </source>
</reference>
<protein>
    <submittedName>
        <fullName evidence="1">Uncharacterized protein</fullName>
    </submittedName>
</protein>